<dbReference type="PRINTS" id="PR00782">
    <property type="entry name" value="LSHMANOLYSIN"/>
</dbReference>
<comment type="catalytic activity">
    <reaction evidence="1">
        <text>Preference for hydrophobic residues at P1 and P1' and basic residues at P2' and P3'. A model nonapeptide is cleaved at -Ala-Tyr-|-Leu-Lys-Lys-.</text>
        <dbReference type="EC" id="3.4.24.36"/>
    </reaction>
</comment>
<evidence type="ECO:0000313" key="19">
    <source>
        <dbReference type="Proteomes" id="UP000192257"/>
    </source>
</evidence>
<evidence type="ECO:0000256" key="8">
    <source>
        <dbReference type="ARBA" id="ARBA00022833"/>
    </source>
</evidence>
<dbReference type="PANTHER" id="PTHR10942:SF0">
    <property type="entry name" value="LEISHMANOLYSIN-LIKE PEPTIDASE"/>
    <property type="match status" value="1"/>
</dbReference>
<keyword evidence="13" id="KW-1015">Disulfide bond</keyword>
<dbReference type="Gene3D" id="3.10.170.20">
    <property type="match status" value="1"/>
</dbReference>
<dbReference type="OrthoDB" id="527990at2759"/>
<comment type="subcellular location">
    <subcellularLocation>
        <location evidence="2">Membrane</location>
    </subcellularLocation>
</comment>
<evidence type="ECO:0000256" key="16">
    <source>
        <dbReference type="PIRSR" id="PIRSR601577-2"/>
    </source>
</evidence>
<dbReference type="GO" id="GO:0006508">
    <property type="term" value="P:proteolysis"/>
    <property type="evidence" value="ECO:0007669"/>
    <property type="project" value="UniProtKB-KW"/>
</dbReference>
<gene>
    <name evidence="18" type="ORF">TM35_000024010</name>
</gene>
<evidence type="ECO:0000256" key="11">
    <source>
        <dbReference type="ARBA" id="ARBA00023136"/>
    </source>
</evidence>
<feature type="binding site" evidence="16">
    <location>
        <position position="266"/>
    </location>
    <ligand>
        <name>Zn(2+)</name>
        <dbReference type="ChEBI" id="CHEBI:29105"/>
        <note>catalytic</note>
    </ligand>
</feature>
<keyword evidence="4 17" id="KW-0645">Protease</keyword>
<keyword evidence="11" id="KW-0472">Membrane</keyword>
<evidence type="ECO:0000256" key="15">
    <source>
        <dbReference type="PIRSR" id="PIRSR601577-1"/>
    </source>
</evidence>
<evidence type="ECO:0000256" key="17">
    <source>
        <dbReference type="RuleBase" id="RU366077"/>
    </source>
</evidence>
<feature type="signal peptide" evidence="17">
    <location>
        <begin position="1"/>
        <end position="26"/>
    </location>
</feature>
<organism evidence="18 19">
    <name type="scientific">Trypanosoma theileri</name>
    <dbReference type="NCBI Taxonomy" id="67003"/>
    <lineage>
        <taxon>Eukaryota</taxon>
        <taxon>Discoba</taxon>
        <taxon>Euglenozoa</taxon>
        <taxon>Kinetoplastea</taxon>
        <taxon>Metakinetoplastina</taxon>
        <taxon>Trypanosomatida</taxon>
        <taxon>Trypanosomatidae</taxon>
        <taxon>Trypanosoma</taxon>
    </lineage>
</organism>
<dbReference type="SUPFAM" id="SSF55486">
    <property type="entry name" value="Metalloproteases ('zincins'), catalytic domain"/>
    <property type="match status" value="1"/>
</dbReference>
<evidence type="ECO:0000256" key="6">
    <source>
        <dbReference type="ARBA" id="ARBA00022729"/>
    </source>
</evidence>
<dbReference type="VEuPathDB" id="TriTrypDB:TM35_000024010"/>
<feature type="active site" evidence="15">
    <location>
        <position position="200"/>
    </location>
</feature>
<evidence type="ECO:0000256" key="3">
    <source>
        <dbReference type="ARBA" id="ARBA00005860"/>
    </source>
</evidence>
<feature type="binding site" evidence="16">
    <location>
        <position position="203"/>
    </location>
    <ligand>
        <name>Zn(2+)</name>
        <dbReference type="ChEBI" id="CHEBI:29105"/>
        <note>catalytic</note>
    </ligand>
</feature>
<evidence type="ECO:0000256" key="1">
    <source>
        <dbReference type="ARBA" id="ARBA00001249"/>
    </source>
</evidence>
<evidence type="ECO:0000256" key="2">
    <source>
        <dbReference type="ARBA" id="ARBA00004370"/>
    </source>
</evidence>
<protein>
    <recommendedName>
        <fullName evidence="17">Leishmanolysin-like peptidase</fullName>
        <ecNumber evidence="17">3.4.24.-</ecNumber>
    </recommendedName>
</protein>
<comment type="cofactor">
    <cofactor evidence="16 17">
        <name>Zn(2+)</name>
        <dbReference type="ChEBI" id="CHEBI:29105"/>
    </cofactor>
    <text evidence="16 17">Binds 1 zinc ion per subunit.</text>
</comment>
<evidence type="ECO:0000256" key="12">
    <source>
        <dbReference type="ARBA" id="ARBA00023145"/>
    </source>
</evidence>
<dbReference type="Gene3D" id="2.10.55.10">
    <property type="entry name" value="Leishmanolysin domain 3"/>
    <property type="match status" value="1"/>
</dbReference>
<keyword evidence="5 16" id="KW-0479">Metal-binding</keyword>
<dbReference type="EC" id="3.4.24.-" evidence="17"/>
<dbReference type="EMBL" id="NBCO01000002">
    <property type="protein sequence ID" value="ORC93075.1"/>
    <property type="molecule type" value="Genomic_DNA"/>
</dbReference>
<dbReference type="GO" id="GO:0004222">
    <property type="term" value="F:metalloendopeptidase activity"/>
    <property type="evidence" value="ECO:0007669"/>
    <property type="project" value="UniProtKB-UniRule"/>
</dbReference>
<keyword evidence="9" id="KW-0130">Cell adhesion</keyword>
<evidence type="ECO:0000256" key="5">
    <source>
        <dbReference type="ARBA" id="ARBA00022723"/>
    </source>
</evidence>
<reference evidence="18 19" key="1">
    <citation type="submission" date="2017-03" db="EMBL/GenBank/DDBJ databases">
        <title>An alternative strategy for trypanosome survival in the mammalian bloodstream revealed through genome and transcriptome analysis of the ubiquitous bovine parasite Trypanosoma (Megatrypanum) theileri.</title>
        <authorList>
            <person name="Kelly S."/>
            <person name="Ivens A."/>
            <person name="Mott A."/>
            <person name="O'Neill E."/>
            <person name="Emms D."/>
            <person name="Macleod O."/>
            <person name="Voorheis P."/>
            <person name="Matthews J."/>
            <person name="Matthews K."/>
            <person name="Carrington M."/>
        </authorList>
    </citation>
    <scope>NUCLEOTIDE SEQUENCE [LARGE SCALE GENOMIC DNA]</scope>
    <source>
        <strain evidence="18">Edinburgh</strain>
    </source>
</reference>
<name>A0A1X0P8B4_9TRYP</name>
<keyword evidence="14" id="KW-0325">Glycoprotein</keyword>
<dbReference type="InterPro" id="IPR001577">
    <property type="entry name" value="Peptidase_M8"/>
</dbReference>
<sequence>MKSHVHQLICSALLLFLLCCAYGCAAAVVNLKSEDGWEPIRIGVYPGGLSVWIKSCRRYSTNKVSFGSFATVTYEKLIICDPVTGITPEKAKMMHKVVVEGSRLHMDRLLVKPVKGNLLIEKHHGYDFKERCPDAFPRRDHLTKGIPKVDFALYLGLTASHEEHRICSKDANGRPTSGLIKLNPKEFNNTRHYIRLAAHEIGHALGFTLEEFKENDMLLEEKSNTGRNIMALLTDTVKKKAQDHYNCKSLNHMELDYRSGKNEYPHWKRRHAKDELMSTYVNRPSAMYYTELTLAAFHSLPYYKADFSKAETMTWGRNASCEFLTGKCVEDSTPKFPEMFCNDSTTVLRCTTDRASLGTCSMKQLASDVPREFQYFTNKRIGSPSSDMMDHCPVIESSWKTSCEFGDEDAMPGSIVSNMSRCLEGEFLEPREPKYIGTFRDICANVKCENGILKVQYKGNEKWHECTDGKRIDIEKGPALYGGKIVCPKYSDFCTDKPEESQ</sequence>
<dbReference type="Gene3D" id="2.30.34.10">
    <property type="entry name" value="Leishmanolysin domain 4"/>
    <property type="match status" value="1"/>
</dbReference>
<keyword evidence="7 17" id="KW-0378">Hydrolase</keyword>
<evidence type="ECO:0000313" key="18">
    <source>
        <dbReference type="EMBL" id="ORC93075.1"/>
    </source>
</evidence>
<dbReference type="GO" id="GO:0016020">
    <property type="term" value="C:membrane"/>
    <property type="evidence" value="ECO:0007669"/>
    <property type="project" value="UniProtKB-SubCell"/>
</dbReference>
<feature type="binding site" evidence="16">
    <location>
        <position position="199"/>
    </location>
    <ligand>
        <name>Zn(2+)</name>
        <dbReference type="ChEBI" id="CHEBI:29105"/>
        <note>catalytic</note>
    </ligand>
</feature>
<keyword evidence="6 17" id="KW-0732">Signal</keyword>
<evidence type="ECO:0000256" key="4">
    <source>
        <dbReference type="ARBA" id="ARBA00022670"/>
    </source>
</evidence>
<proteinExistence type="inferred from homology"/>
<evidence type="ECO:0000256" key="9">
    <source>
        <dbReference type="ARBA" id="ARBA00022889"/>
    </source>
</evidence>
<dbReference type="GO" id="GO:0005737">
    <property type="term" value="C:cytoplasm"/>
    <property type="evidence" value="ECO:0007669"/>
    <property type="project" value="TreeGrafter"/>
</dbReference>
<keyword evidence="8 16" id="KW-0862">Zinc</keyword>
<keyword evidence="19" id="KW-1185">Reference proteome</keyword>
<keyword evidence="10 16" id="KW-0482">Metalloprotease</keyword>
<dbReference type="Pfam" id="PF01457">
    <property type="entry name" value="Peptidase_M8"/>
    <property type="match status" value="1"/>
</dbReference>
<comment type="similarity">
    <text evidence="3 17">Belongs to the peptidase M8 family.</text>
</comment>
<dbReference type="PANTHER" id="PTHR10942">
    <property type="entry name" value="LEISHMANOLYSIN-LIKE PEPTIDASE"/>
    <property type="match status" value="1"/>
</dbReference>
<dbReference type="Gene3D" id="3.90.132.10">
    <property type="entry name" value="Leishmanolysin , domain 2"/>
    <property type="match status" value="1"/>
</dbReference>
<accession>A0A1X0P8B4</accession>
<comment type="caution">
    <text evidence="18">The sequence shown here is derived from an EMBL/GenBank/DDBJ whole genome shotgun (WGS) entry which is preliminary data.</text>
</comment>
<dbReference type="GO" id="GO:0046872">
    <property type="term" value="F:metal ion binding"/>
    <property type="evidence" value="ECO:0007669"/>
    <property type="project" value="UniProtKB-KW"/>
</dbReference>
<dbReference type="Proteomes" id="UP000192257">
    <property type="component" value="Unassembled WGS sequence"/>
</dbReference>
<feature type="chain" id="PRO_5023968293" description="Leishmanolysin-like peptidase" evidence="17">
    <location>
        <begin position="27"/>
        <end position="502"/>
    </location>
</feature>
<dbReference type="GeneID" id="39981499"/>
<dbReference type="RefSeq" id="XP_028887141.1">
    <property type="nucleotide sequence ID" value="XM_029021719.1"/>
</dbReference>
<evidence type="ECO:0000256" key="13">
    <source>
        <dbReference type="ARBA" id="ARBA00023157"/>
    </source>
</evidence>
<dbReference type="GO" id="GO:0007155">
    <property type="term" value="P:cell adhesion"/>
    <property type="evidence" value="ECO:0007669"/>
    <property type="project" value="UniProtKB-KW"/>
</dbReference>
<dbReference type="AlphaFoldDB" id="A0A1X0P8B4"/>
<evidence type="ECO:0000256" key="14">
    <source>
        <dbReference type="ARBA" id="ARBA00023180"/>
    </source>
</evidence>
<evidence type="ECO:0000256" key="10">
    <source>
        <dbReference type="ARBA" id="ARBA00023049"/>
    </source>
</evidence>
<keyword evidence="12" id="KW-0865">Zymogen</keyword>
<evidence type="ECO:0000256" key="7">
    <source>
        <dbReference type="ARBA" id="ARBA00022801"/>
    </source>
</evidence>